<proteinExistence type="predicted"/>
<dbReference type="GO" id="GO:0010468">
    <property type="term" value="P:regulation of gene expression"/>
    <property type="evidence" value="ECO:0007669"/>
    <property type="project" value="InterPro"/>
</dbReference>
<dbReference type="Proteomes" id="UP000639403">
    <property type="component" value="Unassembled WGS sequence"/>
</dbReference>
<evidence type="ECO:0000313" key="2">
    <source>
        <dbReference type="EMBL" id="KAF9815972.1"/>
    </source>
</evidence>
<comment type="caution">
    <text evidence="2">The sequence shown here is derived from an EMBL/GenBank/DDBJ whole genome shotgun (WGS) entry which is preliminary data.</text>
</comment>
<dbReference type="InterPro" id="IPR021139">
    <property type="entry name" value="NYN"/>
</dbReference>
<feature type="domain" description="NYN" evidence="1">
    <location>
        <begin position="29"/>
        <end position="160"/>
    </location>
</feature>
<dbReference type="PANTHER" id="PTHR14379">
    <property type="entry name" value="LIMKAIN B LKAP"/>
    <property type="match status" value="1"/>
</dbReference>
<dbReference type="AlphaFoldDB" id="A0A8H7P458"/>
<name>A0A8H7P458_9APHY</name>
<evidence type="ECO:0000259" key="1">
    <source>
        <dbReference type="Pfam" id="PF01936"/>
    </source>
</evidence>
<dbReference type="GO" id="GO:1905762">
    <property type="term" value="F:CCR4-NOT complex binding"/>
    <property type="evidence" value="ECO:0007669"/>
    <property type="project" value="TreeGrafter"/>
</dbReference>
<dbReference type="EMBL" id="JADOXO010000062">
    <property type="protein sequence ID" value="KAF9815972.1"/>
    <property type="molecule type" value="Genomic_DNA"/>
</dbReference>
<dbReference type="InterPro" id="IPR024768">
    <property type="entry name" value="Marf1"/>
</dbReference>
<dbReference type="GO" id="GO:0004540">
    <property type="term" value="F:RNA nuclease activity"/>
    <property type="evidence" value="ECO:0007669"/>
    <property type="project" value="InterPro"/>
</dbReference>
<protein>
    <recommendedName>
        <fullName evidence="1">NYN domain-containing protein</fullName>
    </recommendedName>
</protein>
<reference evidence="2" key="1">
    <citation type="submission" date="2020-11" db="EMBL/GenBank/DDBJ databases">
        <authorList>
            <person name="Koelle M."/>
            <person name="Horta M.A.C."/>
            <person name="Nowrousian M."/>
            <person name="Ohm R.A."/>
            <person name="Benz P."/>
            <person name="Pilgard A."/>
        </authorList>
    </citation>
    <scope>NUCLEOTIDE SEQUENCE</scope>
    <source>
        <strain evidence="2">FPRL280</strain>
    </source>
</reference>
<dbReference type="Pfam" id="PF01936">
    <property type="entry name" value="NYN"/>
    <property type="match status" value="1"/>
</dbReference>
<reference evidence="2" key="2">
    <citation type="journal article" name="Front. Microbiol.">
        <title>Degradative Capacity of Two Strains of Rhodonia placenta: From Phenotype to Genotype.</title>
        <authorList>
            <person name="Kolle M."/>
            <person name="Horta M.A.C."/>
            <person name="Nowrousian M."/>
            <person name="Ohm R.A."/>
            <person name="Benz J.P."/>
            <person name="Pilgard A."/>
        </authorList>
    </citation>
    <scope>NUCLEOTIDE SEQUENCE</scope>
    <source>
        <strain evidence="2">FPRL280</strain>
    </source>
</reference>
<sequence>MLFRCGGILVRVTGLRACPFRKVHDLLLENCTLPSSRPSGESIIRTLRQYLQNLGRVGSCNAYYDLNQFSSIKLGAFRSLLHSSGISLIDCPHNRGKDVVDKRIIVDICVWAWDNPPPATVILIVGDKDYVHLASILSMRGYHVILVAPPQAHECLQDAQAAEVLTWPEDFIVSMVKSSEDRSWVSLLHHDAAGAEAADQSCGL</sequence>
<evidence type="ECO:0000313" key="3">
    <source>
        <dbReference type="Proteomes" id="UP000639403"/>
    </source>
</evidence>
<gene>
    <name evidence="2" type="ORF">IEO21_04299</name>
</gene>
<dbReference type="CDD" id="cd10910">
    <property type="entry name" value="PIN_limkain_b1_N_like"/>
    <property type="match status" value="1"/>
</dbReference>
<accession>A0A8H7P458</accession>
<organism evidence="2 3">
    <name type="scientific">Rhodonia placenta</name>
    <dbReference type="NCBI Taxonomy" id="104341"/>
    <lineage>
        <taxon>Eukaryota</taxon>
        <taxon>Fungi</taxon>
        <taxon>Dikarya</taxon>
        <taxon>Basidiomycota</taxon>
        <taxon>Agaricomycotina</taxon>
        <taxon>Agaricomycetes</taxon>
        <taxon>Polyporales</taxon>
        <taxon>Adustoporiaceae</taxon>
        <taxon>Rhodonia</taxon>
    </lineage>
</organism>
<dbReference type="GO" id="GO:0005777">
    <property type="term" value="C:peroxisome"/>
    <property type="evidence" value="ECO:0007669"/>
    <property type="project" value="InterPro"/>
</dbReference>
<dbReference type="Gene3D" id="3.40.50.1010">
    <property type="entry name" value="5'-nuclease"/>
    <property type="match status" value="1"/>
</dbReference>
<dbReference type="PANTHER" id="PTHR14379:SF3">
    <property type="entry name" value="MEIOSIS REGULATOR AND MRNA STABILITY FACTOR 1"/>
    <property type="match status" value="1"/>
</dbReference>